<dbReference type="EMBL" id="JAKOGI010000066">
    <property type="protein sequence ID" value="KAJ8445967.1"/>
    <property type="molecule type" value="Genomic_DNA"/>
</dbReference>
<evidence type="ECO:0000313" key="3">
    <source>
        <dbReference type="EMBL" id="KAJ8445967.1"/>
    </source>
</evidence>
<evidence type="ECO:0000313" key="4">
    <source>
        <dbReference type="Proteomes" id="UP001153076"/>
    </source>
</evidence>
<feature type="domain" description="DUF4283" evidence="2">
    <location>
        <begin position="110"/>
        <end position="189"/>
    </location>
</feature>
<protein>
    <recommendedName>
        <fullName evidence="2">DUF4283 domain-containing protein</fullName>
    </recommendedName>
</protein>
<dbReference type="AlphaFoldDB" id="A0A9Q1KNR2"/>
<reference evidence="3" key="1">
    <citation type="submission" date="2022-04" db="EMBL/GenBank/DDBJ databases">
        <title>Carnegiea gigantea Genome sequencing and assembly v2.</title>
        <authorList>
            <person name="Copetti D."/>
            <person name="Sanderson M.J."/>
            <person name="Burquez A."/>
            <person name="Wojciechowski M.F."/>
        </authorList>
    </citation>
    <scope>NUCLEOTIDE SEQUENCE</scope>
    <source>
        <strain evidence="3">SGP5-SGP5p</strain>
        <tissue evidence="3">Aerial part</tissue>
    </source>
</reference>
<gene>
    <name evidence="3" type="ORF">Cgig2_001285</name>
</gene>
<dbReference type="Proteomes" id="UP001153076">
    <property type="component" value="Unassembled WGS sequence"/>
</dbReference>
<comment type="caution">
    <text evidence="3">The sequence shown here is derived from an EMBL/GenBank/DDBJ whole genome shotgun (WGS) entry which is preliminary data.</text>
</comment>
<name>A0A9Q1KNR2_9CARY</name>
<accession>A0A9Q1KNR2</accession>
<evidence type="ECO:0000256" key="1">
    <source>
        <dbReference type="SAM" id="MobiDB-lite"/>
    </source>
</evidence>
<proteinExistence type="predicted"/>
<feature type="region of interest" description="Disordered" evidence="1">
    <location>
        <begin position="14"/>
        <end position="35"/>
    </location>
</feature>
<evidence type="ECO:0000259" key="2">
    <source>
        <dbReference type="Pfam" id="PF14111"/>
    </source>
</evidence>
<sequence>MWWLWKSRNKRCFKNPDAHQPKAEPITPPASQEAENPIDGNISRVLTISPQQLNETVPVREQFSNRMHPSYVAMVDPSEGTLLEFILVIEINGIKCAKLVEEDVAQEIAYWQNAVLCCVLGANPPIEAIDVYVRRIWIGYEIDKVLLIKNGLYLVRFKELKDAMVVAQKGVFHFDQKPFIVRAWNPEMDMNIDTITSLPIWIQFYELDIKY</sequence>
<dbReference type="PANTHER" id="PTHR33233:SF14">
    <property type="entry name" value="ENDONUCLEASE_EXONUCLEASE_PHOSPHATASE"/>
    <property type="match status" value="1"/>
</dbReference>
<organism evidence="3 4">
    <name type="scientific">Carnegiea gigantea</name>
    <dbReference type="NCBI Taxonomy" id="171969"/>
    <lineage>
        <taxon>Eukaryota</taxon>
        <taxon>Viridiplantae</taxon>
        <taxon>Streptophyta</taxon>
        <taxon>Embryophyta</taxon>
        <taxon>Tracheophyta</taxon>
        <taxon>Spermatophyta</taxon>
        <taxon>Magnoliopsida</taxon>
        <taxon>eudicotyledons</taxon>
        <taxon>Gunneridae</taxon>
        <taxon>Pentapetalae</taxon>
        <taxon>Caryophyllales</taxon>
        <taxon>Cactineae</taxon>
        <taxon>Cactaceae</taxon>
        <taxon>Cactoideae</taxon>
        <taxon>Echinocereeae</taxon>
        <taxon>Carnegiea</taxon>
    </lineage>
</organism>
<dbReference type="OrthoDB" id="1939300at2759"/>
<dbReference type="Pfam" id="PF14111">
    <property type="entry name" value="DUF4283"/>
    <property type="match status" value="1"/>
</dbReference>
<keyword evidence="4" id="KW-1185">Reference proteome</keyword>
<dbReference type="InterPro" id="IPR025558">
    <property type="entry name" value="DUF4283"/>
</dbReference>
<dbReference type="PANTHER" id="PTHR33233">
    <property type="entry name" value="ENDONUCLEASE/EXONUCLEASE/PHOSPHATASE"/>
    <property type="match status" value="1"/>
</dbReference>